<evidence type="ECO:0000313" key="11">
    <source>
        <dbReference type="Proteomes" id="UP000031488"/>
    </source>
</evidence>
<dbReference type="GO" id="GO:0005304">
    <property type="term" value="F:L-valine transmembrane transporter activity"/>
    <property type="evidence" value="ECO:0007669"/>
    <property type="project" value="TreeGrafter"/>
</dbReference>
<dbReference type="PATRIC" id="fig|1703.6.peg.1577"/>
<keyword evidence="8 9" id="KW-0472">Membrane</keyword>
<dbReference type="Pfam" id="PF05525">
    <property type="entry name" value="Branch_AA_trans"/>
    <property type="match status" value="1"/>
</dbReference>
<sequence length="456" mass="47536">MRSVLNRKVVIVGFAMFAIFFGAGNLIFPPHIGLQAGENWPIALVGLTIAGVSLPILAIVAVANAGSPERLFRPYARWFHPVFMATLLYTGSVATIIPRTGATAYESGVKVLLPGADDSVAEPVTIVVFFLIVAALALSKNKVIDRIGKYLTPALLVLLLIIVGLAVLRPMGTPEAGVADPFRTSFITSYQTGDVATGLLTGGIFIAALAAHGYSTPEARTKPLMAAAGVAFVGLFVVYGGLEYLGAQGSATYPADTDETVLLNGVVADLGGSLATVALAVAVLFATLTTAAGMATVIAEFTEGLTRGRLRFGVTIAITTVIFIVQALGGVSYIITFSTPFLLVFYPAMIVTVILGLLKPVIPNDGVWKGALLGALLLGLYDSVEFICAQMGSQLPGGIVRIHHMIPLAENGFGWILPALLGAFIGGLIWRICALPNAEEESEEAPDGAVAEPAKS</sequence>
<evidence type="ECO:0000313" key="10">
    <source>
        <dbReference type="EMBL" id="KHS52708.1"/>
    </source>
</evidence>
<name>A0A0B9ATP7_BRELN</name>
<dbReference type="PANTHER" id="PTHR30588:SF0">
    <property type="entry name" value="BRANCHED-CHAIN AMINO ACID PERMEASE BRNQ"/>
    <property type="match status" value="1"/>
</dbReference>
<dbReference type="GO" id="GO:0005886">
    <property type="term" value="C:plasma membrane"/>
    <property type="evidence" value="ECO:0007669"/>
    <property type="project" value="UniProtKB-SubCell"/>
</dbReference>
<evidence type="ECO:0000256" key="4">
    <source>
        <dbReference type="ARBA" id="ARBA00022475"/>
    </source>
</evidence>
<comment type="similarity">
    <text evidence="2">Belongs to the branched chain amino acid transporter family.</text>
</comment>
<feature type="transmembrane region" description="Helical" evidence="9">
    <location>
        <begin position="370"/>
        <end position="392"/>
    </location>
</feature>
<evidence type="ECO:0000256" key="6">
    <source>
        <dbReference type="ARBA" id="ARBA00022970"/>
    </source>
</evidence>
<evidence type="ECO:0000256" key="1">
    <source>
        <dbReference type="ARBA" id="ARBA00004651"/>
    </source>
</evidence>
<keyword evidence="7 9" id="KW-1133">Transmembrane helix</keyword>
<dbReference type="PANTHER" id="PTHR30588">
    <property type="entry name" value="BRANCHED-CHAIN AMINO ACID TRANSPORT SYSTEM 2 CARRIER PROTEIN"/>
    <property type="match status" value="1"/>
</dbReference>
<feature type="transmembrane region" description="Helical" evidence="9">
    <location>
        <begin position="188"/>
        <end position="211"/>
    </location>
</feature>
<comment type="subcellular location">
    <subcellularLocation>
        <location evidence="1">Cell membrane</location>
        <topology evidence="1">Multi-pass membrane protein</topology>
    </subcellularLocation>
</comment>
<dbReference type="AlphaFoldDB" id="A0A0B9ATP7"/>
<dbReference type="OrthoDB" id="9783920at2"/>
<evidence type="ECO:0000256" key="9">
    <source>
        <dbReference type="SAM" id="Phobius"/>
    </source>
</evidence>
<evidence type="ECO:0000256" key="8">
    <source>
        <dbReference type="ARBA" id="ARBA00023136"/>
    </source>
</evidence>
<feature type="transmembrane region" description="Helical" evidence="9">
    <location>
        <begin position="9"/>
        <end position="28"/>
    </location>
</feature>
<feature type="transmembrane region" description="Helical" evidence="9">
    <location>
        <begin position="310"/>
        <end position="335"/>
    </location>
</feature>
<accession>A0A0B9ATP7</accession>
<proteinExistence type="inferred from homology"/>
<feature type="transmembrane region" description="Helical" evidence="9">
    <location>
        <begin position="120"/>
        <end position="138"/>
    </location>
</feature>
<feature type="transmembrane region" description="Helical" evidence="9">
    <location>
        <begin position="341"/>
        <end position="358"/>
    </location>
</feature>
<dbReference type="GO" id="GO:0015188">
    <property type="term" value="F:L-isoleucine transmembrane transporter activity"/>
    <property type="evidence" value="ECO:0007669"/>
    <property type="project" value="TreeGrafter"/>
</dbReference>
<gene>
    <name evidence="10" type="ORF">AE0388_1691</name>
</gene>
<feature type="transmembrane region" description="Helical" evidence="9">
    <location>
        <begin position="78"/>
        <end position="100"/>
    </location>
</feature>
<protein>
    <submittedName>
        <fullName evidence="10">Branched-chain amino acid transport system II carrier protein</fullName>
    </submittedName>
</protein>
<evidence type="ECO:0000256" key="2">
    <source>
        <dbReference type="ARBA" id="ARBA00008540"/>
    </source>
</evidence>
<keyword evidence="6" id="KW-0029">Amino-acid transport</keyword>
<reference evidence="10 11" key="1">
    <citation type="submission" date="2014-11" db="EMBL/GenBank/DDBJ databases">
        <title>Draft Genome Sequence of Brevibacterium linens AE038-8.</title>
        <authorList>
            <person name="Maizel D."/>
            <person name="Utturkar S.M."/>
            <person name="Brown S.D."/>
            <person name="Ferrero M."/>
            <person name="Rosen B.P."/>
        </authorList>
    </citation>
    <scope>NUCLEOTIDE SEQUENCE [LARGE SCALE GENOMIC DNA]</scope>
    <source>
        <strain evidence="10 11">AE038-8</strain>
    </source>
</reference>
<feature type="transmembrane region" description="Helical" evidence="9">
    <location>
        <begin position="274"/>
        <end position="298"/>
    </location>
</feature>
<dbReference type="GO" id="GO:0015820">
    <property type="term" value="P:L-leucine transport"/>
    <property type="evidence" value="ECO:0007669"/>
    <property type="project" value="TreeGrafter"/>
</dbReference>
<keyword evidence="4" id="KW-1003">Cell membrane</keyword>
<keyword evidence="11" id="KW-1185">Reference proteome</keyword>
<dbReference type="EMBL" id="JTJZ01000018">
    <property type="protein sequence ID" value="KHS52708.1"/>
    <property type="molecule type" value="Genomic_DNA"/>
</dbReference>
<evidence type="ECO:0000256" key="5">
    <source>
        <dbReference type="ARBA" id="ARBA00022692"/>
    </source>
</evidence>
<evidence type="ECO:0000256" key="3">
    <source>
        <dbReference type="ARBA" id="ARBA00022448"/>
    </source>
</evidence>
<dbReference type="RefSeq" id="WP_039209099.1">
    <property type="nucleotide sequence ID" value="NZ_JBCLTJ010000007.1"/>
</dbReference>
<dbReference type="InterPro" id="IPR004685">
    <property type="entry name" value="Brnchd-chn_aa_trnsp_Livcs"/>
</dbReference>
<feature type="transmembrane region" description="Helical" evidence="9">
    <location>
        <begin position="412"/>
        <end position="430"/>
    </location>
</feature>
<feature type="transmembrane region" description="Helical" evidence="9">
    <location>
        <begin position="40"/>
        <end position="66"/>
    </location>
</feature>
<evidence type="ECO:0000256" key="7">
    <source>
        <dbReference type="ARBA" id="ARBA00022989"/>
    </source>
</evidence>
<dbReference type="GO" id="GO:0015190">
    <property type="term" value="F:L-leucine transmembrane transporter activity"/>
    <property type="evidence" value="ECO:0007669"/>
    <property type="project" value="TreeGrafter"/>
</dbReference>
<keyword evidence="5 9" id="KW-0812">Transmembrane</keyword>
<dbReference type="Proteomes" id="UP000031488">
    <property type="component" value="Unassembled WGS sequence"/>
</dbReference>
<comment type="caution">
    <text evidence="10">The sequence shown here is derived from an EMBL/GenBank/DDBJ whole genome shotgun (WGS) entry which is preliminary data.</text>
</comment>
<dbReference type="GO" id="GO:0015818">
    <property type="term" value="P:isoleucine transport"/>
    <property type="evidence" value="ECO:0007669"/>
    <property type="project" value="TreeGrafter"/>
</dbReference>
<organism evidence="10 11">
    <name type="scientific">Brevibacterium linens</name>
    <dbReference type="NCBI Taxonomy" id="1703"/>
    <lineage>
        <taxon>Bacteria</taxon>
        <taxon>Bacillati</taxon>
        <taxon>Actinomycetota</taxon>
        <taxon>Actinomycetes</taxon>
        <taxon>Micrococcales</taxon>
        <taxon>Brevibacteriaceae</taxon>
        <taxon>Brevibacterium</taxon>
    </lineage>
</organism>
<keyword evidence="3" id="KW-0813">Transport</keyword>
<feature type="transmembrane region" description="Helical" evidence="9">
    <location>
        <begin position="223"/>
        <end position="242"/>
    </location>
</feature>
<feature type="transmembrane region" description="Helical" evidence="9">
    <location>
        <begin position="150"/>
        <end position="168"/>
    </location>
</feature>